<evidence type="ECO:0000256" key="7">
    <source>
        <dbReference type="ARBA" id="ARBA00025795"/>
    </source>
</evidence>
<dbReference type="SUPFAM" id="SSF47571">
    <property type="entry name" value="Cloroperoxidase"/>
    <property type="match status" value="1"/>
</dbReference>
<gene>
    <name evidence="9" type="ORF">B0T24DRAFT_722304</name>
</gene>
<reference evidence="9" key="1">
    <citation type="journal article" date="2023" name="Mol. Phylogenet. Evol.">
        <title>Genome-scale phylogeny and comparative genomics of the fungal order Sordariales.</title>
        <authorList>
            <person name="Hensen N."/>
            <person name="Bonometti L."/>
            <person name="Westerberg I."/>
            <person name="Brannstrom I.O."/>
            <person name="Guillou S."/>
            <person name="Cros-Aarteil S."/>
            <person name="Calhoun S."/>
            <person name="Haridas S."/>
            <person name="Kuo A."/>
            <person name="Mondo S."/>
            <person name="Pangilinan J."/>
            <person name="Riley R."/>
            <person name="LaButti K."/>
            <person name="Andreopoulos B."/>
            <person name="Lipzen A."/>
            <person name="Chen C."/>
            <person name="Yan M."/>
            <person name="Daum C."/>
            <person name="Ng V."/>
            <person name="Clum A."/>
            <person name="Steindorff A."/>
            <person name="Ohm R.A."/>
            <person name="Martin F."/>
            <person name="Silar P."/>
            <person name="Natvig D.O."/>
            <person name="Lalanne C."/>
            <person name="Gautier V."/>
            <person name="Ament-Velasquez S.L."/>
            <person name="Kruys A."/>
            <person name="Hutchinson M.I."/>
            <person name="Powell A.J."/>
            <person name="Barry K."/>
            <person name="Miller A.N."/>
            <person name="Grigoriev I.V."/>
            <person name="Debuchy R."/>
            <person name="Gladieux P."/>
            <person name="Hiltunen Thoren M."/>
            <person name="Johannesson H."/>
        </authorList>
    </citation>
    <scope>NUCLEOTIDE SEQUENCE</scope>
    <source>
        <strain evidence="9">CBS 958.72</strain>
    </source>
</reference>
<comment type="caution">
    <text evidence="9">The sequence shown here is derived from an EMBL/GenBank/DDBJ whole genome shotgun (WGS) entry which is preliminary data.</text>
</comment>
<keyword evidence="4" id="KW-0479">Metal-binding</keyword>
<keyword evidence="10" id="KW-1185">Reference proteome</keyword>
<evidence type="ECO:0000256" key="4">
    <source>
        <dbReference type="ARBA" id="ARBA00022723"/>
    </source>
</evidence>
<organism evidence="9 10">
    <name type="scientific">Lasiosphaeria ovina</name>
    <dbReference type="NCBI Taxonomy" id="92902"/>
    <lineage>
        <taxon>Eukaryota</taxon>
        <taxon>Fungi</taxon>
        <taxon>Dikarya</taxon>
        <taxon>Ascomycota</taxon>
        <taxon>Pezizomycotina</taxon>
        <taxon>Sordariomycetes</taxon>
        <taxon>Sordariomycetidae</taxon>
        <taxon>Sordariales</taxon>
        <taxon>Lasiosphaeriaceae</taxon>
        <taxon>Lasiosphaeria</taxon>
    </lineage>
</organism>
<dbReference type="PROSITE" id="PS51405">
    <property type="entry name" value="HEME_HALOPEROXIDASE"/>
    <property type="match status" value="1"/>
</dbReference>
<feature type="domain" description="Heme haloperoxidase family profile" evidence="8">
    <location>
        <begin position="31"/>
        <end position="245"/>
    </location>
</feature>
<comment type="similarity">
    <text evidence="7">Belongs to the chloroperoxidase family.</text>
</comment>
<evidence type="ECO:0000259" key="8">
    <source>
        <dbReference type="PROSITE" id="PS51405"/>
    </source>
</evidence>
<keyword evidence="2" id="KW-0575">Peroxidase</keyword>
<evidence type="ECO:0000256" key="2">
    <source>
        <dbReference type="ARBA" id="ARBA00022559"/>
    </source>
</evidence>
<evidence type="ECO:0000313" key="9">
    <source>
        <dbReference type="EMBL" id="KAK3369374.1"/>
    </source>
</evidence>
<accession>A0AAE0N4Q7</accession>
<dbReference type="Pfam" id="PF01328">
    <property type="entry name" value="Peroxidase_2"/>
    <property type="match status" value="1"/>
</dbReference>
<comment type="cofactor">
    <cofactor evidence="1">
        <name>heme b</name>
        <dbReference type="ChEBI" id="CHEBI:60344"/>
    </cofactor>
</comment>
<evidence type="ECO:0000256" key="6">
    <source>
        <dbReference type="ARBA" id="ARBA00023004"/>
    </source>
</evidence>
<dbReference type="InterPro" id="IPR036851">
    <property type="entry name" value="Chloroperoxidase-like_sf"/>
</dbReference>
<name>A0AAE0N4Q7_9PEZI</name>
<keyword evidence="3" id="KW-0349">Heme</keyword>
<evidence type="ECO:0000256" key="3">
    <source>
        <dbReference type="ARBA" id="ARBA00022617"/>
    </source>
</evidence>
<dbReference type="EMBL" id="JAULSN010000006">
    <property type="protein sequence ID" value="KAK3369374.1"/>
    <property type="molecule type" value="Genomic_DNA"/>
</dbReference>
<keyword evidence="5" id="KW-0560">Oxidoreductase</keyword>
<dbReference type="InterPro" id="IPR000028">
    <property type="entry name" value="Chloroperoxidase"/>
</dbReference>
<keyword evidence="6" id="KW-0408">Iron</keyword>
<evidence type="ECO:0000313" key="10">
    <source>
        <dbReference type="Proteomes" id="UP001287356"/>
    </source>
</evidence>
<reference evidence="9" key="2">
    <citation type="submission" date="2023-06" db="EMBL/GenBank/DDBJ databases">
        <authorList>
            <consortium name="Lawrence Berkeley National Laboratory"/>
            <person name="Haridas S."/>
            <person name="Hensen N."/>
            <person name="Bonometti L."/>
            <person name="Westerberg I."/>
            <person name="Brannstrom I.O."/>
            <person name="Guillou S."/>
            <person name="Cros-Aarteil S."/>
            <person name="Calhoun S."/>
            <person name="Kuo A."/>
            <person name="Mondo S."/>
            <person name="Pangilinan J."/>
            <person name="Riley R."/>
            <person name="Labutti K."/>
            <person name="Andreopoulos B."/>
            <person name="Lipzen A."/>
            <person name="Chen C."/>
            <person name="Yanf M."/>
            <person name="Daum C."/>
            <person name="Ng V."/>
            <person name="Clum A."/>
            <person name="Steindorff A."/>
            <person name="Ohm R."/>
            <person name="Martin F."/>
            <person name="Silar P."/>
            <person name="Natvig D."/>
            <person name="Lalanne C."/>
            <person name="Gautier V."/>
            <person name="Ament-Velasquez S.L."/>
            <person name="Kruys A."/>
            <person name="Hutchinson M.I."/>
            <person name="Powell A.J."/>
            <person name="Barry K."/>
            <person name="Miller A.N."/>
            <person name="Grigoriev I.V."/>
            <person name="Debuchy R."/>
            <person name="Gladieux P."/>
            <person name="Thoren M.H."/>
            <person name="Johannesson H."/>
        </authorList>
    </citation>
    <scope>NUCLEOTIDE SEQUENCE</scope>
    <source>
        <strain evidence="9">CBS 958.72</strain>
    </source>
</reference>
<dbReference type="PANTHER" id="PTHR33577">
    <property type="entry name" value="STERIGMATOCYSTIN BIOSYNTHESIS PEROXIDASE STCC-RELATED"/>
    <property type="match status" value="1"/>
</dbReference>
<dbReference type="Gene3D" id="1.10.489.10">
    <property type="entry name" value="Chloroperoxidase-like"/>
    <property type="match status" value="1"/>
</dbReference>
<dbReference type="PANTHER" id="PTHR33577:SF18">
    <property type="entry name" value="HEME HALOPEROXIDASE FAMILY PROFILE DOMAIN-CONTAINING PROTEIN"/>
    <property type="match status" value="1"/>
</dbReference>
<protein>
    <submittedName>
        <fullName evidence="9">Chloroperoxidase</fullName>
    </submittedName>
</protein>
<evidence type="ECO:0000256" key="1">
    <source>
        <dbReference type="ARBA" id="ARBA00001970"/>
    </source>
</evidence>
<dbReference type="GO" id="GO:0004601">
    <property type="term" value="F:peroxidase activity"/>
    <property type="evidence" value="ECO:0007669"/>
    <property type="project" value="UniProtKB-KW"/>
</dbReference>
<sequence length="253" mass="28356">MQLSIFHALRSYLPFGSRERDEEAAKIQAEKDHGYVRGDISARGPCPAMNALANQGYLPRDGKNISIARAEAALMTALHMDSVLAHTLASQLKPFLHAKTNTFDLVDMRRHGVVERDVSFTRLDFRHGDNYTFQPSMFAAMQADAARVNGDDGATTVRSLAATYRRREREEKSDSPPSAGLSWRLYFVSLVQTVSFLHTADVGGRLDRDVLAEFYTLERFPDVVLENQSTRHLTGLVANTLQLAYYLWFGGVK</sequence>
<proteinExistence type="inferred from homology"/>
<evidence type="ECO:0000256" key="5">
    <source>
        <dbReference type="ARBA" id="ARBA00023002"/>
    </source>
</evidence>
<dbReference type="AlphaFoldDB" id="A0AAE0N4Q7"/>
<dbReference type="Proteomes" id="UP001287356">
    <property type="component" value="Unassembled WGS sequence"/>
</dbReference>
<dbReference type="GO" id="GO:0046872">
    <property type="term" value="F:metal ion binding"/>
    <property type="evidence" value="ECO:0007669"/>
    <property type="project" value="UniProtKB-KW"/>
</dbReference>